<protein>
    <recommendedName>
        <fullName evidence="9">P-type ATPase A domain-containing protein</fullName>
    </recommendedName>
</protein>
<dbReference type="SUPFAM" id="SSF81653">
    <property type="entry name" value="Calcium ATPase, transduction domain A"/>
    <property type="match status" value="1"/>
</dbReference>
<evidence type="ECO:0000256" key="7">
    <source>
        <dbReference type="ARBA" id="ARBA00022967"/>
    </source>
</evidence>
<comment type="similarity">
    <text evidence="2">Belongs to the cation transport ATPase (P-type) (TC 3.A.3) family. Type IB subfamily.</text>
</comment>
<comment type="subcellular location">
    <subcellularLocation>
        <location evidence="1">Membrane</location>
        <topology evidence="1">Multi-pass membrane protein</topology>
    </subcellularLocation>
</comment>
<dbReference type="GO" id="GO:0016020">
    <property type="term" value="C:membrane"/>
    <property type="evidence" value="ECO:0007669"/>
    <property type="project" value="UniProtKB-SubCell"/>
</dbReference>
<evidence type="ECO:0000256" key="6">
    <source>
        <dbReference type="ARBA" id="ARBA00022842"/>
    </source>
</evidence>
<keyword evidence="11" id="KW-1185">Reference proteome</keyword>
<evidence type="ECO:0000313" key="10">
    <source>
        <dbReference type="EMBL" id="QLQ31429.1"/>
    </source>
</evidence>
<dbReference type="EMBL" id="CP059265">
    <property type="protein sequence ID" value="QLQ31429.1"/>
    <property type="molecule type" value="Genomic_DNA"/>
</dbReference>
<keyword evidence="3" id="KW-0479">Metal-binding</keyword>
<dbReference type="PANTHER" id="PTHR43079:SF1">
    <property type="entry name" value="CADMIUM_ZINC-TRANSPORTING ATPASE HMA1, CHLOROPLASTIC-RELATED"/>
    <property type="match status" value="1"/>
</dbReference>
<keyword evidence="5" id="KW-0067">ATP-binding</keyword>
<dbReference type="AlphaFoldDB" id="A0A7L6AQN0"/>
<keyword evidence="4" id="KW-0547">Nucleotide-binding</keyword>
<dbReference type="InterPro" id="IPR051949">
    <property type="entry name" value="Cation_Transport_ATPase"/>
</dbReference>
<keyword evidence="7" id="KW-1278">Translocase</keyword>
<gene>
    <name evidence="10" type="ORF">HZT40_07245</name>
</gene>
<evidence type="ECO:0000256" key="8">
    <source>
        <dbReference type="SAM" id="Coils"/>
    </source>
</evidence>
<evidence type="ECO:0000256" key="5">
    <source>
        <dbReference type="ARBA" id="ARBA00022840"/>
    </source>
</evidence>
<sequence>MIVDAGMVIPVDGLVVGGVGRVDQQALTGESQPIDKAAGDAVFAATLLLDGKLVIELQQAGSQSMAAELAELLEEVEQSRQDSQTRAQEVIDKWTPATLGAFMLALTTNGVNGALAIVYSSIGYPLRYADQPVELHAYRLAQRRADPRWPGVGETGQG</sequence>
<name>A0A7L6AQN0_9GAMM</name>
<evidence type="ECO:0000256" key="4">
    <source>
        <dbReference type="ARBA" id="ARBA00022741"/>
    </source>
</evidence>
<organism evidence="10 11">
    <name type="scientific">Candidatus Thiothrix singaporensis</name>
    <dbReference type="NCBI Taxonomy" id="2799669"/>
    <lineage>
        <taxon>Bacteria</taxon>
        <taxon>Pseudomonadati</taxon>
        <taxon>Pseudomonadota</taxon>
        <taxon>Gammaproteobacteria</taxon>
        <taxon>Thiotrichales</taxon>
        <taxon>Thiotrichaceae</taxon>
        <taxon>Thiothrix</taxon>
    </lineage>
</organism>
<dbReference type="KEGG" id="this:HZT40_07245"/>
<feature type="coiled-coil region" evidence="8">
    <location>
        <begin position="62"/>
        <end position="93"/>
    </location>
</feature>
<dbReference type="Proteomes" id="UP000510621">
    <property type="component" value="Chromosome"/>
</dbReference>
<keyword evidence="8" id="KW-0175">Coiled coil</keyword>
<feature type="domain" description="P-type ATPase A" evidence="9">
    <location>
        <begin position="2"/>
        <end position="74"/>
    </location>
</feature>
<dbReference type="GO" id="GO:0005524">
    <property type="term" value="F:ATP binding"/>
    <property type="evidence" value="ECO:0007669"/>
    <property type="project" value="UniProtKB-KW"/>
</dbReference>
<dbReference type="Gene3D" id="2.70.150.10">
    <property type="entry name" value="Calcium-transporting ATPase, cytoplasmic transduction domain A"/>
    <property type="match status" value="1"/>
</dbReference>
<evidence type="ECO:0000256" key="1">
    <source>
        <dbReference type="ARBA" id="ARBA00004141"/>
    </source>
</evidence>
<keyword evidence="6" id="KW-0460">Magnesium</keyword>
<accession>A0A7L6AQN0</accession>
<evidence type="ECO:0000313" key="11">
    <source>
        <dbReference type="Proteomes" id="UP000510621"/>
    </source>
</evidence>
<evidence type="ECO:0000256" key="3">
    <source>
        <dbReference type="ARBA" id="ARBA00022723"/>
    </source>
</evidence>
<evidence type="ECO:0000256" key="2">
    <source>
        <dbReference type="ARBA" id="ARBA00006024"/>
    </source>
</evidence>
<reference evidence="10" key="1">
    <citation type="submission" date="2020-06" db="EMBL/GenBank/DDBJ databases">
        <title>Analysis procedures for assessing recovery of high quality, complete, closed genomes from Nanopore long read metagenome sequencing.</title>
        <authorList>
            <person name="Bessarab I."/>
            <person name="Arumugam K."/>
            <person name="Haryono M."/>
            <person name="Liu X."/>
            <person name="Roy S."/>
            <person name="Zuniga-Montanez R.E."/>
            <person name="Qiu G."/>
            <person name="Drautz-Moses D.I."/>
            <person name="Law Y.Y."/>
            <person name="Wuertz S."/>
            <person name="Lauro F.M."/>
            <person name="Huson D.H."/>
            <person name="Williams R.B."/>
        </authorList>
    </citation>
    <scope>NUCLEOTIDE SEQUENCE [LARGE SCALE GENOMIC DNA]</scope>
    <source>
        <strain evidence="10">SSD2</strain>
    </source>
</reference>
<evidence type="ECO:0000259" key="9">
    <source>
        <dbReference type="Pfam" id="PF00122"/>
    </source>
</evidence>
<dbReference type="PANTHER" id="PTHR43079">
    <property type="entry name" value="PROBABLE CADMIUM/ZINC-TRANSPORTING ATPASE HMA1"/>
    <property type="match status" value="1"/>
</dbReference>
<dbReference type="GO" id="GO:0046872">
    <property type="term" value="F:metal ion binding"/>
    <property type="evidence" value="ECO:0007669"/>
    <property type="project" value="UniProtKB-KW"/>
</dbReference>
<proteinExistence type="inferred from homology"/>
<dbReference type="InterPro" id="IPR059000">
    <property type="entry name" value="ATPase_P-type_domA"/>
</dbReference>
<dbReference type="Pfam" id="PF00122">
    <property type="entry name" value="E1-E2_ATPase"/>
    <property type="match status" value="1"/>
</dbReference>
<dbReference type="InterPro" id="IPR008250">
    <property type="entry name" value="ATPase_P-typ_transduc_dom_A_sf"/>
</dbReference>